<dbReference type="EMBL" id="JACJUD010000004">
    <property type="protein sequence ID" value="MBB2496179.1"/>
    <property type="molecule type" value="Genomic_DNA"/>
</dbReference>
<dbReference type="PROSITE" id="PS50801">
    <property type="entry name" value="STAS"/>
    <property type="match status" value="1"/>
</dbReference>
<dbReference type="GO" id="GO:0016020">
    <property type="term" value="C:membrane"/>
    <property type="evidence" value="ECO:0007669"/>
    <property type="project" value="UniProtKB-SubCell"/>
</dbReference>
<feature type="transmembrane region" description="Helical" evidence="5">
    <location>
        <begin position="65"/>
        <end position="84"/>
    </location>
</feature>
<evidence type="ECO:0000256" key="4">
    <source>
        <dbReference type="ARBA" id="ARBA00023136"/>
    </source>
</evidence>
<dbReference type="Pfam" id="PF01740">
    <property type="entry name" value="STAS"/>
    <property type="match status" value="1"/>
</dbReference>
<dbReference type="Proteomes" id="UP000542720">
    <property type="component" value="Unassembled WGS sequence"/>
</dbReference>
<name>A0A7W4LN31_9GAMM</name>
<feature type="transmembrane region" description="Helical" evidence="5">
    <location>
        <begin position="151"/>
        <end position="169"/>
    </location>
</feature>
<comment type="subcellular location">
    <subcellularLocation>
        <location evidence="1">Membrane</location>
        <topology evidence="1">Multi-pass membrane protein</topology>
    </subcellularLocation>
</comment>
<dbReference type="PANTHER" id="PTHR11814">
    <property type="entry name" value="SULFATE TRANSPORTER"/>
    <property type="match status" value="1"/>
</dbReference>
<dbReference type="InterPro" id="IPR002645">
    <property type="entry name" value="STAS_dom"/>
</dbReference>
<evidence type="ECO:0000259" key="6">
    <source>
        <dbReference type="PROSITE" id="PS50801"/>
    </source>
</evidence>
<evidence type="ECO:0000256" key="3">
    <source>
        <dbReference type="ARBA" id="ARBA00022989"/>
    </source>
</evidence>
<dbReference type="GO" id="GO:0055085">
    <property type="term" value="P:transmembrane transport"/>
    <property type="evidence" value="ECO:0007669"/>
    <property type="project" value="InterPro"/>
</dbReference>
<feature type="transmembrane region" description="Helical" evidence="5">
    <location>
        <begin position="12"/>
        <end position="28"/>
    </location>
</feature>
<dbReference type="SUPFAM" id="SSF52091">
    <property type="entry name" value="SpoIIaa-like"/>
    <property type="match status" value="1"/>
</dbReference>
<organism evidence="7 8">
    <name type="scientific">Aquipseudomonas ullengensis</name>
    <dbReference type="NCBI Taxonomy" id="2759166"/>
    <lineage>
        <taxon>Bacteria</taxon>
        <taxon>Pseudomonadati</taxon>
        <taxon>Pseudomonadota</taxon>
        <taxon>Gammaproteobacteria</taxon>
        <taxon>Pseudomonadales</taxon>
        <taxon>Pseudomonadaceae</taxon>
        <taxon>Aquipseudomonas</taxon>
    </lineage>
</organism>
<dbReference type="InterPro" id="IPR001902">
    <property type="entry name" value="SLC26A/SulP_fam"/>
</dbReference>
<protein>
    <submittedName>
        <fullName evidence="7">STAS domain-containing protein</fullName>
    </submittedName>
</protein>
<gene>
    <name evidence="7" type="ORF">H3H51_14205</name>
</gene>
<evidence type="ECO:0000256" key="1">
    <source>
        <dbReference type="ARBA" id="ARBA00004141"/>
    </source>
</evidence>
<dbReference type="CDD" id="cd07042">
    <property type="entry name" value="STAS_SulP_like_sulfate_transporter"/>
    <property type="match status" value="1"/>
</dbReference>
<dbReference type="InterPro" id="IPR036513">
    <property type="entry name" value="STAS_dom_sf"/>
</dbReference>
<dbReference type="AlphaFoldDB" id="A0A7W4LN31"/>
<dbReference type="Pfam" id="PF00916">
    <property type="entry name" value="Sulfate_transp"/>
    <property type="match status" value="1"/>
</dbReference>
<dbReference type="Gene3D" id="3.30.750.24">
    <property type="entry name" value="STAS domain"/>
    <property type="match status" value="1"/>
</dbReference>
<reference evidence="7 8" key="1">
    <citation type="submission" date="2020-08" db="EMBL/GenBank/DDBJ databases">
        <authorList>
            <person name="Kim C.M."/>
        </authorList>
    </citation>
    <scope>NUCLEOTIDE SEQUENCE [LARGE SCALE GENOMIC DNA]</scope>
    <source>
        <strain evidence="7 8">UL070</strain>
    </source>
</reference>
<feature type="transmembrane region" description="Helical" evidence="5">
    <location>
        <begin position="34"/>
        <end position="58"/>
    </location>
</feature>
<feature type="transmembrane region" description="Helical" evidence="5">
    <location>
        <begin position="223"/>
        <end position="243"/>
    </location>
</feature>
<keyword evidence="8" id="KW-1185">Reference proteome</keyword>
<accession>A0A7W4LN31</accession>
<sequence length="533" mass="55008">MLDWLKHYRRAMFAGDLGAGLVVALMLLPQGMAYAMVAGLPPVVGLYASILPALAYALAGSSTTLSVGPMALTSMMTAAALVELVPATGLAAPVLVVQLTLLCGAILVLCALLRLGFLCALLSRPVLGGFTAGVALLIVAGQVEVLCGAPAAWPSTMLGVGTLLALYGARRYLPAHLARLAPALLLAFATLLVVVGELDQAGVQVLGELPKGLPPLGISLQPGLWPELLPSAALLAFVVFISGHSSARVLAQRRGEQVNDGRELLGQGLANLASALSAGLPVSGGLSRSALNHAAGACSQLAGVITALLLALALLVPTGWLSLLPLPALAATIVFAVLGMLDLDGLRQAWRYDRGDAGVWLATAACVLLLGVEEGVLAGVLLSLGGYLARSSRPHIAVLGCMADGETFRNVCRHTVETRPHLLLLRVDGSLFFGNAASVTAHIEELLNPSVRELVLDMSAVNGVDFSALVAFCELNRSLASRGIRLHLAAVKGPIGDRLAGSQLMLQLSGCLFVTTAQAFRHLYDAATAGDTE</sequence>
<keyword evidence="4 5" id="KW-0472">Membrane</keyword>
<evidence type="ECO:0000313" key="7">
    <source>
        <dbReference type="EMBL" id="MBB2496179.1"/>
    </source>
</evidence>
<comment type="caution">
    <text evidence="7">The sequence shown here is derived from an EMBL/GenBank/DDBJ whole genome shotgun (WGS) entry which is preliminary data.</text>
</comment>
<feature type="transmembrane region" description="Helical" evidence="5">
    <location>
        <begin position="323"/>
        <end position="341"/>
    </location>
</feature>
<feature type="transmembrane region" description="Helical" evidence="5">
    <location>
        <begin position="361"/>
        <end position="384"/>
    </location>
</feature>
<feature type="transmembrane region" description="Helical" evidence="5">
    <location>
        <begin position="294"/>
        <end position="316"/>
    </location>
</feature>
<evidence type="ECO:0000256" key="5">
    <source>
        <dbReference type="SAM" id="Phobius"/>
    </source>
</evidence>
<feature type="domain" description="STAS" evidence="6">
    <location>
        <begin position="412"/>
        <end position="530"/>
    </location>
</feature>
<proteinExistence type="predicted"/>
<evidence type="ECO:0000256" key="2">
    <source>
        <dbReference type="ARBA" id="ARBA00022692"/>
    </source>
</evidence>
<feature type="transmembrane region" description="Helical" evidence="5">
    <location>
        <begin position="125"/>
        <end position="145"/>
    </location>
</feature>
<evidence type="ECO:0000313" key="8">
    <source>
        <dbReference type="Proteomes" id="UP000542720"/>
    </source>
</evidence>
<keyword evidence="3 5" id="KW-1133">Transmembrane helix</keyword>
<feature type="transmembrane region" description="Helical" evidence="5">
    <location>
        <begin position="90"/>
        <end position="113"/>
    </location>
</feature>
<feature type="transmembrane region" description="Helical" evidence="5">
    <location>
        <begin position="181"/>
        <end position="203"/>
    </location>
</feature>
<keyword evidence="2 5" id="KW-0812">Transmembrane</keyword>
<feature type="transmembrane region" description="Helical" evidence="5">
    <location>
        <begin position="264"/>
        <end position="282"/>
    </location>
</feature>
<dbReference type="InterPro" id="IPR011547">
    <property type="entry name" value="SLC26A/SulP_dom"/>
</dbReference>